<organism evidence="8 9">
    <name type="scientific">Shewanella psychrophila</name>
    <dbReference type="NCBI Taxonomy" id="225848"/>
    <lineage>
        <taxon>Bacteria</taxon>
        <taxon>Pseudomonadati</taxon>
        <taxon>Pseudomonadota</taxon>
        <taxon>Gammaproteobacteria</taxon>
        <taxon>Alteromonadales</taxon>
        <taxon>Shewanellaceae</taxon>
        <taxon>Shewanella</taxon>
    </lineage>
</organism>
<evidence type="ECO:0000256" key="5">
    <source>
        <dbReference type="RuleBase" id="RU362066"/>
    </source>
</evidence>
<dbReference type="EMBL" id="CP014782">
    <property type="protein sequence ID" value="AQS38907.1"/>
    <property type="molecule type" value="Genomic_DNA"/>
</dbReference>
<evidence type="ECO:0000256" key="1">
    <source>
        <dbReference type="ARBA" id="ARBA00009764"/>
    </source>
</evidence>
<dbReference type="OrthoDB" id="9810816at2"/>
<keyword evidence="8" id="KW-0966">Cell projection</keyword>
<dbReference type="AlphaFoldDB" id="A0A1S6HTM9"/>
<dbReference type="GO" id="GO:0071973">
    <property type="term" value="P:bacterial-type flagellum-dependent cell motility"/>
    <property type="evidence" value="ECO:0007669"/>
    <property type="project" value="TreeGrafter"/>
</dbReference>
<dbReference type="GO" id="GO:0005576">
    <property type="term" value="C:extracellular region"/>
    <property type="evidence" value="ECO:0007669"/>
    <property type="project" value="UniProtKB-SubCell"/>
</dbReference>
<comment type="subcellular location">
    <subcellularLocation>
        <location evidence="5">Secreted</location>
    </subcellularLocation>
    <subcellularLocation>
        <location evidence="5">Bacterial flagellum</location>
    </subcellularLocation>
</comment>
<feature type="domain" description="Flagellar hook-associated protein 2 N-terminal" evidence="6">
    <location>
        <begin position="10"/>
        <end position="107"/>
    </location>
</feature>
<keyword evidence="9" id="KW-1185">Reference proteome</keyword>
<evidence type="ECO:0000313" key="8">
    <source>
        <dbReference type="EMBL" id="AQS38907.1"/>
    </source>
</evidence>
<proteinExistence type="inferred from homology"/>
<comment type="subunit">
    <text evidence="2 5">Homopentamer.</text>
</comment>
<keyword evidence="5" id="KW-0964">Secreted</keyword>
<dbReference type="Pfam" id="PF07195">
    <property type="entry name" value="FliD_C"/>
    <property type="match status" value="1"/>
</dbReference>
<keyword evidence="4 5" id="KW-0975">Bacterial flagellum</keyword>
<dbReference type="GO" id="GO:0009421">
    <property type="term" value="C:bacterial-type flagellum filament cap"/>
    <property type="evidence" value="ECO:0007669"/>
    <property type="project" value="InterPro"/>
</dbReference>
<dbReference type="KEGG" id="spsw:Sps_03790"/>
<dbReference type="STRING" id="225848.Sps_03790"/>
<dbReference type="Pfam" id="PF07196">
    <property type="entry name" value="Flagellin_IN"/>
    <property type="match status" value="1"/>
</dbReference>
<gene>
    <name evidence="8" type="ORF">Sps_03790</name>
</gene>
<sequence>MGLTAVGIGSGMDINGIVSALVGAESTPKQAQFNADEGKVNAEISAIGALKSAMSEFQTNLAFLSKPESFISNKVKLSDNDFLSATVDETAIAGSYSLTVEQLAQSQKKSTVASADAEAAIGEGTLSFTVDGSSFDIAADATDSLTSLVEKINSAEDNVGITATIINDDDGAKLVLTSTSTGLDNQISVTATDVGPGTPLADTFTMTEVQAAQDSIIKVDGLTITSSSNTVTDAIAGTTLTLKEADATKTTQLDIELNTGTVKTGINALVDSYNELMTTVQEMSSYDPDTKQAGILQGDSIIRTIQSQLRGALSGVYSTSDGNITLGSIGVTTTRTGLLEVDGDKLDEALTSNFDQIKELFSTEDTGLASSLDSLVDGYVQTGGILDGRDETLDNQLVRIQESRERLALKMKAYEDRLFKQFNAMDAIVGQLNAQSSMLQSRLDSLPGVVKKT</sequence>
<evidence type="ECO:0000259" key="7">
    <source>
        <dbReference type="Pfam" id="PF07195"/>
    </source>
</evidence>
<dbReference type="Proteomes" id="UP000189545">
    <property type="component" value="Chromosome"/>
</dbReference>
<dbReference type="PANTHER" id="PTHR30288:SF0">
    <property type="entry name" value="FLAGELLAR HOOK-ASSOCIATED PROTEIN 2"/>
    <property type="match status" value="1"/>
</dbReference>
<reference evidence="8 9" key="1">
    <citation type="submission" date="2016-03" db="EMBL/GenBank/DDBJ databases">
        <title>Complete genome sequence of Shewanella psychrophila WP2, a deep sea bacterium isolated from west Pacific sediment.</title>
        <authorList>
            <person name="Xu G."/>
            <person name="Jian H."/>
        </authorList>
    </citation>
    <scope>NUCLEOTIDE SEQUENCE [LARGE SCALE GENOMIC DNA]</scope>
    <source>
        <strain evidence="8 9">WP2</strain>
    </source>
</reference>
<dbReference type="GO" id="GO:0007155">
    <property type="term" value="P:cell adhesion"/>
    <property type="evidence" value="ECO:0007669"/>
    <property type="project" value="InterPro"/>
</dbReference>
<keyword evidence="8" id="KW-0282">Flagellum</keyword>
<keyword evidence="8" id="KW-0969">Cilium</keyword>
<dbReference type="InterPro" id="IPR010810">
    <property type="entry name" value="Flagellin_hook_IN_motif"/>
</dbReference>
<comment type="similarity">
    <text evidence="1 5">Belongs to the FliD family.</text>
</comment>
<evidence type="ECO:0000256" key="2">
    <source>
        <dbReference type="ARBA" id="ARBA00011255"/>
    </source>
</evidence>
<dbReference type="PANTHER" id="PTHR30288">
    <property type="entry name" value="FLAGELLAR CAP/ASSEMBLY PROTEIN FLID"/>
    <property type="match status" value="1"/>
</dbReference>
<dbReference type="RefSeq" id="WP_077753880.1">
    <property type="nucleotide sequence ID" value="NZ_CP014782.1"/>
</dbReference>
<accession>A0A1S6HTM9</accession>
<evidence type="ECO:0000313" key="9">
    <source>
        <dbReference type="Proteomes" id="UP000189545"/>
    </source>
</evidence>
<feature type="domain" description="Flagellar hook-associated protein 2 C-terminal" evidence="7">
    <location>
        <begin position="212"/>
        <end position="434"/>
    </location>
</feature>
<protein>
    <recommendedName>
        <fullName evidence="5">Flagellar hook-associated protein 2</fullName>
        <shortName evidence="5">HAP2</shortName>
    </recommendedName>
    <alternativeName>
        <fullName evidence="5">Flagellar cap protein</fullName>
    </alternativeName>
</protein>
<dbReference type="Pfam" id="PF02465">
    <property type="entry name" value="FliD_N"/>
    <property type="match status" value="1"/>
</dbReference>
<evidence type="ECO:0000259" key="6">
    <source>
        <dbReference type="Pfam" id="PF02465"/>
    </source>
</evidence>
<dbReference type="InterPro" id="IPR010809">
    <property type="entry name" value="FliD_C"/>
</dbReference>
<comment type="function">
    <text evidence="5">Required for morphogenesis and for the elongation of the flagellar filament by facilitating polymerization of the flagellin monomers at the tip of growing filament. Forms a capping structure, which prevents flagellin subunits (transported through the central channel of the flagellum) from leaking out without polymerization at the distal end.</text>
</comment>
<dbReference type="GO" id="GO:0009424">
    <property type="term" value="C:bacterial-type flagellum hook"/>
    <property type="evidence" value="ECO:0007669"/>
    <property type="project" value="UniProtKB-UniRule"/>
</dbReference>
<evidence type="ECO:0000256" key="4">
    <source>
        <dbReference type="ARBA" id="ARBA00023143"/>
    </source>
</evidence>
<dbReference type="InterPro" id="IPR040026">
    <property type="entry name" value="FliD"/>
</dbReference>
<dbReference type="InterPro" id="IPR003481">
    <property type="entry name" value="FliD_N"/>
</dbReference>
<name>A0A1S6HTM9_9GAMM</name>
<evidence type="ECO:0000256" key="3">
    <source>
        <dbReference type="ARBA" id="ARBA00023054"/>
    </source>
</evidence>
<keyword evidence="3" id="KW-0175">Coiled coil</keyword>